<comment type="subcellular location">
    <subcellularLocation>
        <location evidence="1">Membrane</location>
        <topology evidence="1">Multi-pass membrane protein</topology>
    </subcellularLocation>
</comment>
<feature type="transmembrane region" description="Helical" evidence="5">
    <location>
        <begin position="119"/>
        <end position="140"/>
    </location>
</feature>
<keyword evidence="2 5" id="KW-0812">Transmembrane</keyword>
<keyword evidence="8" id="KW-1185">Reference proteome</keyword>
<protein>
    <recommendedName>
        <fullName evidence="6">Methylamine utilisation protein MauE domain-containing protein</fullName>
    </recommendedName>
</protein>
<dbReference type="Proteomes" id="UP001164506">
    <property type="component" value="Chromosome"/>
</dbReference>
<evidence type="ECO:0000256" key="4">
    <source>
        <dbReference type="ARBA" id="ARBA00023136"/>
    </source>
</evidence>
<feature type="transmembrane region" description="Helical" evidence="5">
    <location>
        <begin position="74"/>
        <end position="93"/>
    </location>
</feature>
<keyword evidence="3 5" id="KW-1133">Transmembrane helix</keyword>
<dbReference type="EMBL" id="CP084204">
    <property type="protein sequence ID" value="UZX21894.1"/>
    <property type="molecule type" value="Genomic_DNA"/>
</dbReference>
<keyword evidence="4 5" id="KW-0472">Membrane</keyword>
<dbReference type="Pfam" id="PF07291">
    <property type="entry name" value="MauE"/>
    <property type="match status" value="1"/>
</dbReference>
<evidence type="ECO:0000256" key="5">
    <source>
        <dbReference type="SAM" id="Phobius"/>
    </source>
</evidence>
<gene>
    <name evidence="7" type="ORF">LDH80_14710</name>
</gene>
<evidence type="ECO:0000256" key="2">
    <source>
        <dbReference type="ARBA" id="ARBA00022692"/>
    </source>
</evidence>
<dbReference type="GeneID" id="95600712"/>
<dbReference type="RefSeq" id="WP_190101450.1">
    <property type="nucleotide sequence ID" value="NZ_BMUH01000001.1"/>
</dbReference>
<evidence type="ECO:0000313" key="7">
    <source>
        <dbReference type="EMBL" id="UZX21894.1"/>
    </source>
</evidence>
<evidence type="ECO:0000256" key="3">
    <source>
        <dbReference type="ARBA" id="ARBA00022989"/>
    </source>
</evidence>
<name>A0ABY6QYU9_9ACTN</name>
<proteinExistence type="predicted"/>
<feature type="transmembrane region" description="Helical" evidence="5">
    <location>
        <begin position="6"/>
        <end position="26"/>
    </location>
</feature>
<reference evidence="7" key="1">
    <citation type="submission" date="2021-09" db="EMBL/GenBank/DDBJ databases">
        <title>Complete genome sequence and metabolic characterization of Streptomyces tanashiensis DSM 731 the producer of antibacterial Kalafungin and diverse secondary metabolites.</title>
        <authorList>
            <person name="Abbasi M.N."/>
            <person name="Anwar M.N."/>
            <person name="Alam K."/>
            <person name="Shoaib M."/>
            <person name="Lin Z."/>
            <person name="Hayat M."/>
            <person name="Ali M.I."/>
            <person name="Malik H.M.T."/>
            <person name="Ahmed I."/>
            <person name="Li A."/>
            <person name="Hailong Wang H."/>
            <person name="Zhang Y."/>
        </authorList>
    </citation>
    <scope>NUCLEOTIDE SEQUENCE</scope>
    <source>
        <strain evidence="7">Kala</strain>
    </source>
</reference>
<feature type="domain" description="Methylamine utilisation protein MauE" evidence="6">
    <location>
        <begin position="1"/>
        <end position="134"/>
    </location>
</feature>
<evidence type="ECO:0000256" key="1">
    <source>
        <dbReference type="ARBA" id="ARBA00004141"/>
    </source>
</evidence>
<feature type="transmembrane region" description="Helical" evidence="5">
    <location>
        <begin position="47"/>
        <end position="68"/>
    </location>
</feature>
<dbReference type="InterPro" id="IPR009908">
    <property type="entry name" value="Methylamine_util_MauE"/>
</dbReference>
<organism evidence="7 8">
    <name type="scientific">Streptomyces tanashiensis</name>
    <dbReference type="NCBI Taxonomy" id="67367"/>
    <lineage>
        <taxon>Bacteria</taxon>
        <taxon>Bacillati</taxon>
        <taxon>Actinomycetota</taxon>
        <taxon>Actinomycetes</taxon>
        <taxon>Kitasatosporales</taxon>
        <taxon>Streptomycetaceae</taxon>
        <taxon>Streptomyces</taxon>
    </lineage>
</organism>
<accession>A0ABY6QYU9</accession>
<feature type="transmembrane region" description="Helical" evidence="5">
    <location>
        <begin position="146"/>
        <end position="166"/>
    </location>
</feature>
<evidence type="ECO:0000259" key="6">
    <source>
        <dbReference type="Pfam" id="PF07291"/>
    </source>
</evidence>
<evidence type="ECO:0000313" key="8">
    <source>
        <dbReference type="Proteomes" id="UP001164506"/>
    </source>
</evidence>
<sequence length="175" mass="17855">MNYLLAAVQLSLLGTLLVSGIGKIRAPRDSRVMVEEVLGRAAPGLRRYAPIGAGALIGAELVTAIALIPGLPLQGFGFAAALLLFSVFTGVAVHSARSRTKIVCACFGRAASPLGVRHVVRNVLLTAMAAGGLALVFTTGSGTAELAGLVLAAAFALIFTVVIAFLDDLASLITE</sequence>